<name>A0A843VDU2_COLES</name>
<sequence length="59" mass="6606">MLAAANSNLLPKRPDVWRFVQMSDMKKLYAVTVCQLSSNLLVAGYYMYSSSVIFVLTLG</sequence>
<evidence type="ECO:0000256" key="1">
    <source>
        <dbReference type="SAM" id="Phobius"/>
    </source>
</evidence>
<evidence type="ECO:0000313" key="3">
    <source>
        <dbReference type="Proteomes" id="UP000652761"/>
    </source>
</evidence>
<keyword evidence="3" id="KW-1185">Reference proteome</keyword>
<evidence type="ECO:0000313" key="2">
    <source>
        <dbReference type="EMBL" id="MQL91880.1"/>
    </source>
</evidence>
<feature type="transmembrane region" description="Helical" evidence="1">
    <location>
        <begin position="28"/>
        <end position="48"/>
    </location>
</feature>
<dbReference type="Proteomes" id="UP000652761">
    <property type="component" value="Unassembled WGS sequence"/>
</dbReference>
<comment type="caution">
    <text evidence="2">The sequence shown here is derived from an EMBL/GenBank/DDBJ whole genome shotgun (WGS) entry which is preliminary data.</text>
</comment>
<proteinExistence type="predicted"/>
<dbReference type="EMBL" id="NMUH01001389">
    <property type="protein sequence ID" value="MQL91880.1"/>
    <property type="molecule type" value="Genomic_DNA"/>
</dbReference>
<keyword evidence="1" id="KW-1133">Transmembrane helix</keyword>
<reference evidence="2" key="1">
    <citation type="submission" date="2017-07" db="EMBL/GenBank/DDBJ databases">
        <title>Taro Niue Genome Assembly and Annotation.</title>
        <authorList>
            <person name="Atibalentja N."/>
            <person name="Keating K."/>
            <person name="Fields C.J."/>
        </authorList>
    </citation>
    <scope>NUCLEOTIDE SEQUENCE</scope>
    <source>
        <strain evidence="2">Niue_2</strain>
        <tissue evidence="2">Leaf</tissue>
    </source>
</reference>
<dbReference type="AlphaFoldDB" id="A0A843VDU2"/>
<keyword evidence="1" id="KW-0812">Transmembrane</keyword>
<keyword evidence="1" id="KW-0472">Membrane</keyword>
<gene>
    <name evidence="2" type="ORF">Taro_024494</name>
</gene>
<accession>A0A843VDU2</accession>
<protein>
    <submittedName>
        <fullName evidence="2">Uncharacterized protein</fullName>
    </submittedName>
</protein>
<organism evidence="2 3">
    <name type="scientific">Colocasia esculenta</name>
    <name type="common">Wild taro</name>
    <name type="synonym">Arum esculentum</name>
    <dbReference type="NCBI Taxonomy" id="4460"/>
    <lineage>
        <taxon>Eukaryota</taxon>
        <taxon>Viridiplantae</taxon>
        <taxon>Streptophyta</taxon>
        <taxon>Embryophyta</taxon>
        <taxon>Tracheophyta</taxon>
        <taxon>Spermatophyta</taxon>
        <taxon>Magnoliopsida</taxon>
        <taxon>Liliopsida</taxon>
        <taxon>Araceae</taxon>
        <taxon>Aroideae</taxon>
        <taxon>Colocasieae</taxon>
        <taxon>Colocasia</taxon>
    </lineage>
</organism>
<dbReference type="Gene3D" id="3.30.540.10">
    <property type="entry name" value="Fructose-1,6-Bisphosphatase, subunit A, domain 1"/>
    <property type="match status" value="1"/>
</dbReference>